<dbReference type="SUPFAM" id="SSF88659">
    <property type="entry name" value="Sigma3 and sigma4 domains of RNA polymerase sigma factors"/>
    <property type="match status" value="1"/>
</dbReference>
<comment type="similarity">
    <text evidence="1">Belongs to the sigma-70 factor family. ECF subfamily.</text>
</comment>
<evidence type="ECO:0000313" key="8">
    <source>
        <dbReference type="Proteomes" id="UP000318405"/>
    </source>
</evidence>
<proteinExistence type="inferred from homology"/>
<protein>
    <submittedName>
        <fullName evidence="7">Sigma-70 family RNA polymerase sigma factor</fullName>
    </submittedName>
</protein>
<reference evidence="7 8" key="1">
    <citation type="submission" date="2019-07" db="EMBL/GenBank/DDBJ databases">
        <title>Qingshengfaniella alkalisoli gen. nov., sp. nov., isolated from saline soil.</title>
        <authorList>
            <person name="Xu L."/>
            <person name="Huang X.-X."/>
            <person name="Sun J.-Q."/>
        </authorList>
    </citation>
    <scope>NUCLEOTIDE SEQUENCE [LARGE SCALE GENOMIC DNA]</scope>
    <source>
        <strain evidence="7 8">DSM 27279</strain>
    </source>
</reference>
<dbReference type="Pfam" id="PF08281">
    <property type="entry name" value="Sigma70_r4_2"/>
    <property type="match status" value="1"/>
</dbReference>
<dbReference type="InterPro" id="IPR014284">
    <property type="entry name" value="RNA_pol_sigma-70_dom"/>
</dbReference>
<dbReference type="Gene3D" id="1.10.1740.10">
    <property type="match status" value="1"/>
</dbReference>
<gene>
    <name evidence="7" type="ORF">FOZ76_13390</name>
</gene>
<keyword evidence="3" id="KW-0731">Sigma factor</keyword>
<name>A0A556AM05_9BURK</name>
<dbReference type="GO" id="GO:0003677">
    <property type="term" value="F:DNA binding"/>
    <property type="evidence" value="ECO:0007669"/>
    <property type="project" value="InterPro"/>
</dbReference>
<dbReference type="GO" id="GO:0006352">
    <property type="term" value="P:DNA-templated transcription initiation"/>
    <property type="evidence" value="ECO:0007669"/>
    <property type="project" value="InterPro"/>
</dbReference>
<keyword evidence="4" id="KW-0804">Transcription</keyword>
<evidence type="ECO:0000313" key="7">
    <source>
        <dbReference type="EMBL" id="TSH93916.1"/>
    </source>
</evidence>
<accession>A0A556AM05</accession>
<dbReference type="PANTHER" id="PTHR43133:SF63">
    <property type="entry name" value="RNA POLYMERASE SIGMA FACTOR FECI-RELATED"/>
    <property type="match status" value="1"/>
</dbReference>
<dbReference type="AlphaFoldDB" id="A0A556AM05"/>
<dbReference type="Proteomes" id="UP000318405">
    <property type="component" value="Unassembled WGS sequence"/>
</dbReference>
<evidence type="ECO:0000256" key="1">
    <source>
        <dbReference type="ARBA" id="ARBA00010641"/>
    </source>
</evidence>
<dbReference type="Pfam" id="PF04542">
    <property type="entry name" value="Sigma70_r2"/>
    <property type="match status" value="1"/>
</dbReference>
<dbReference type="OrthoDB" id="8654550at2"/>
<dbReference type="PANTHER" id="PTHR43133">
    <property type="entry name" value="RNA POLYMERASE ECF-TYPE SIGMA FACTO"/>
    <property type="match status" value="1"/>
</dbReference>
<dbReference type="InterPro" id="IPR013324">
    <property type="entry name" value="RNA_pol_sigma_r3/r4-like"/>
</dbReference>
<dbReference type="EMBL" id="VLTJ01000026">
    <property type="protein sequence ID" value="TSH93916.1"/>
    <property type="molecule type" value="Genomic_DNA"/>
</dbReference>
<dbReference type="Gene3D" id="1.10.10.10">
    <property type="entry name" value="Winged helix-like DNA-binding domain superfamily/Winged helix DNA-binding domain"/>
    <property type="match status" value="1"/>
</dbReference>
<feature type="domain" description="RNA polymerase sigma factor 70 region 4 type 2" evidence="6">
    <location>
        <begin position="108"/>
        <end position="156"/>
    </location>
</feature>
<dbReference type="SUPFAM" id="SSF88946">
    <property type="entry name" value="Sigma2 domain of RNA polymerase sigma factors"/>
    <property type="match status" value="1"/>
</dbReference>
<comment type="caution">
    <text evidence="7">The sequence shown here is derived from an EMBL/GenBank/DDBJ whole genome shotgun (WGS) entry which is preliminary data.</text>
</comment>
<evidence type="ECO:0000256" key="4">
    <source>
        <dbReference type="ARBA" id="ARBA00023163"/>
    </source>
</evidence>
<evidence type="ECO:0000259" key="6">
    <source>
        <dbReference type="Pfam" id="PF08281"/>
    </source>
</evidence>
<feature type="domain" description="RNA polymerase sigma-70 region 2" evidence="5">
    <location>
        <begin position="7"/>
        <end position="72"/>
    </location>
</feature>
<dbReference type="InterPro" id="IPR007627">
    <property type="entry name" value="RNA_pol_sigma70_r2"/>
</dbReference>
<keyword evidence="8" id="KW-1185">Reference proteome</keyword>
<dbReference type="InterPro" id="IPR036388">
    <property type="entry name" value="WH-like_DNA-bd_sf"/>
</dbReference>
<dbReference type="InterPro" id="IPR013249">
    <property type="entry name" value="RNA_pol_sigma70_r4_t2"/>
</dbReference>
<dbReference type="GO" id="GO:0016987">
    <property type="term" value="F:sigma factor activity"/>
    <property type="evidence" value="ECO:0007669"/>
    <property type="project" value="UniProtKB-KW"/>
</dbReference>
<dbReference type="InterPro" id="IPR039425">
    <property type="entry name" value="RNA_pol_sigma-70-like"/>
</dbReference>
<evidence type="ECO:0000256" key="3">
    <source>
        <dbReference type="ARBA" id="ARBA00023082"/>
    </source>
</evidence>
<evidence type="ECO:0000259" key="5">
    <source>
        <dbReference type="Pfam" id="PF04542"/>
    </source>
</evidence>
<evidence type="ECO:0000256" key="2">
    <source>
        <dbReference type="ARBA" id="ARBA00023015"/>
    </source>
</evidence>
<organism evidence="7 8">
    <name type="scientific">Verticiella sediminum</name>
    <dbReference type="NCBI Taxonomy" id="1247510"/>
    <lineage>
        <taxon>Bacteria</taxon>
        <taxon>Pseudomonadati</taxon>
        <taxon>Pseudomonadota</taxon>
        <taxon>Betaproteobacteria</taxon>
        <taxon>Burkholderiales</taxon>
        <taxon>Alcaligenaceae</taxon>
        <taxon>Verticiella</taxon>
    </lineage>
</organism>
<keyword evidence="2" id="KW-0805">Transcription regulation</keyword>
<sequence>MQSLDTLYREHHAWLVKLLLRKLDSREGAADIAHDTFEHLLRQGSALQALREPRAYLTAVAQRLAISQHRRQILEHAYLQALQAQPEALAPPPETRLMIMQALETICRVLEGLSPRTRTIFLLSRLDGLSHLEIAAALHISPKAVQKAISQVLQHCYAVIYAHDV</sequence>
<dbReference type="NCBIfam" id="TIGR02937">
    <property type="entry name" value="sigma70-ECF"/>
    <property type="match status" value="1"/>
</dbReference>
<dbReference type="InterPro" id="IPR013325">
    <property type="entry name" value="RNA_pol_sigma_r2"/>
</dbReference>